<evidence type="ECO:0000256" key="4">
    <source>
        <dbReference type="ARBA" id="ARBA00022692"/>
    </source>
</evidence>
<sequence length="525" mass="57863">MPNSAVATSVKGATVLVLLQVSSRALTFILNQTLLRIISPELLAVATQLELYSISVLYFSRESVRVAVQRQPDDVQTVVNLSYISLALGPVFALVLGTLYLRSANYPVLYVRESLIIYGFACLVELLSEPGFVAAQQKLLYGIRGSVESFATIVKCLIICGLAFWAHINGLNYGVLPFAYGQLAFATTLFLGYTVRVSRLAAKQNFSLILRKIRPQPSEIHYFNAFSRSLCSLVFSLSLQSSVKYILTQGDSLIMANLTTLHDQGAYALAANYGGLIARMVFQPIEESTRNVFARLCASESNVTEPKEQINQAKVLLQDILRIYSLMSLVAVVAGPVAAPLLLQLVAGSKWIETGSGEMLSTYCFYIPLLALNGVTEAFVAAVANKQQLYRQSVYMGLFFAAFAGSAFLFLHTWSLGGHGVVYANCLNMGLRIFWNISFIKDFFNHRKLSFTISTSLPSYGSQGIAIAFWALLRNRRLYASTLLGSLVRVGLAVGVYLALLLLFERTFLWGLVQNIRGQRTSERS</sequence>
<evidence type="ECO:0000256" key="7">
    <source>
        <dbReference type="ARBA" id="ARBA00023136"/>
    </source>
</evidence>
<comment type="similarity">
    <text evidence="3 10">Belongs to the RFT1 family.</text>
</comment>
<feature type="transmembrane region" description="Helical" evidence="10">
    <location>
        <begin position="449"/>
        <end position="472"/>
    </location>
</feature>
<keyword evidence="6 10" id="KW-1133">Transmembrane helix</keyword>
<evidence type="ECO:0000313" key="13">
    <source>
        <dbReference type="RefSeq" id="XP_033530636.1"/>
    </source>
</evidence>
<feature type="transmembrane region" description="Helical" evidence="10">
    <location>
        <begin position="363"/>
        <end position="383"/>
    </location>
</feature>
<dbReference type="PANTHER" id="PTHR13117:SF5">
    <property type="entry name" value="PROTEIN RFT1 HOMOLOG"/>
    <property type="match status" value="1"/>
</dbReference>
<dbReference type="InterPro" id="IPR007594">
    <property type="entry name" value="RFT1"/>
</dbReference>
<evidence type="ECO:0000256" key="2">
    <source>
        <dbReference type="ARBA" id="ARBA00004922"/>
    </source>
</evidence>
<reference evidence="13" key="3">
    <citation type="submission" date="2025-04" db="UniProtKB">
        <authorList>
            <consortium name="RefSeq"/>
        </authorList>
    </citation>
    <scope>IDENTIFICATION</scope>
    <source>
        <strain evidence="13">CBS 781.70</strain>
    </source>
</reference>
<comment type="caution">
    <text evidence="10">Lacks conserved residue(s) required for the propagation of feature annotation.</text>
</comment>
<feature type="transmembrane region" description="Helical" evidence="10">
    <location>
        <begin position="174"/>
        <end position="195"/>
    </location>
</feature>
<feature type="transmembrane region" description="Helical" evidence="10">
    <location>
        <begin position="478"/>
        <end position="504"/>
    </location>
</feature>
<evidence type="ECO:0000313" key="12">
    <source>
        <dbReference type="Proteomes" id="UP000504638"/>
    </source>
</evidence>
<keyword evidence="10" id="KW-0813">Transport</keyword>
<protein>
    <recommendedName>
        <fullName evidence="8 10">Man(5)GlcNAc(2)-PP-dolichol translocation protein RFT1</fullName>
    </recommendedName>
</protein>
<proteinExistence type="inferred from homology"/>
<feature type="transmembrane region" description="Helical" evidence="10">
    <location>
        <begin position="147"/>
        <end position="168"/>
    </location>
</feature>
<dbReference type="PANTHER" id="PTHR13117">
    <property type="entry name" value="ENDOPLASMIC RETICULUM MULTISPAN TRANSMEMBRANE PROTEIN-RELATED"/>
    <property type="match status" value="1"/>
</dbReference>
<dbReference type="OrthoDB" id="9979195at2759"/>
<evidence type="ECO:0000256" key="3">
    <source>
        <dbReference type="ARBA" id="ARBA00010288"/>
    </source>
</evidence>
<keyword evidence="4 10" id="KW-0812">Transmembrane</keyword>
<dbReference type="Proteomes" id="UP000504638">
    <property type="component" value="Unplaced"/>
</dbReference>
<name>A0A6G1FT07_9PEZI</name>
<comment type="pathway">
    <text evidence="2">Protein modification; protein glycosylation.</text>
</comment>
<dbReference type="GeneID" id="54418319"/>
<keyword evidence="5 10" id="KW-0256">Endoplasmic reticulum</keyword>
<keyword evidence="12" id="KW-1185">Reference proteome</keyword>
<dbReference type="AlphaFoldDB" id="A0A6G1FT07"/>
<evidence type="ECO:0000256" key="10">
    <source>
        <dbReference type="RuleBase" id="RU365067"/>
    </source>
</evidence>
<keyword evidence="7 10" id="KW-0472">Membrane</keyword>
<feature type="transmembrane region" description="Helical" evidence="10">
    <location>
        <begin position="81"/>
        <end position="103"/>
    </location>
</feature>
<feature type="transmembrane region" description="Helical" evidence="10">
    <location>
        <begin position="115"/>
        <end position="135"/>
    </location>
</feature>
<reference evidence="13" key="2">
    <citation type="submission" date="2020-04" db="EMBL/GenBank/DDBJ databases">
        <authorList>
            <consortium name="NCBI Genome Project"/>
        </authorList>
    </citation>
    <scope>NUCLEOTIDE SEQUENCE</scope>
    <source>
        <strain evidence="13">CBS 781.70</strain>
    </source>
</reference>
<gene>
    <name evidence="11 13" type="ORF">P152DRAFT_442553</name>
</gene>
<evidence type="ECO:0000313" key="11">
    <source>
        <dbReference type="EMBL" id="KAF1809005.1"/>
    </source>
</evidence>
<accession>A0A6G1FT07</accession>
<dbReference type="GO" id="GO:0034203">
    <property type="term" value="P:glycolipid translocation"/>
    <property type="evidence" value="ECO:0007669"/>
    <property type="project" value="TreeGrafter"/>
</dbReference>
<feature type="transmembrane region" description="Helical" evidence="10">
    <location>
        <begin position="323"/>
        <end position="343"/>
    </location>
</feature>
<dbReference type="GO" id="GO:0005789">
    <property type="term" value="C:endoplasmic reticulum membrane"/>
    <property type="evidence" value="ECO:0007669"/>
    <property type="project" value="UniProtKB-SubCell"/>
</dbReference>
<evidence type="ECO:0000256" key="6">
    <source>
        <dbReference type="ARBA" id="ARBA00022989"/>
    </source>
</evidence>
<evidence type="ECO:0000256" key="1">
    <source>
        <dbReference type="ARBA" id="ARBA00004477"/>
    </source>
</evidence>
<comment type="subcellular location">
    <subcellularLocation>
        <location evidence="1 10">Endoplasmic reticulum membrane</location>
        <topology evidence="1 10">Multi-pass membrane protein</topology>
    </subcellularLocation>
</comment>
<evidence type="ECO:0000256" key="9">
    <source>
        <dbReference type="ARBA" id="ARBA00045912"/>
    </source>
</evidence>
<evidence type="ECO:0000256" key="5">
    <source>
        <dbReference type="ARBA" id="ARBA00022824"/>
    </source>
</evidence>
<dbReference type="Pfam" id="PF04506">
    <property type="entry name" value="Rft-1"/>
    <property type="match status" value="1"/>
</dbReference>
<evidence type="ECO:0000256" key="8">
    <source>
        <dbReference type="ARBA" id="ARBA00044793"/>
    </source>
</evidence>
<organism evidence="11">
    <name type="scientific">Eremomyces bilateralis CBS 781.70</name>
    <dbReference type="NCBI Taxonomy" id="1392243"/>
    <lineage>
        <taxon>Eukaryota</taxon>
        <taxon>Fungi</taxon>
        <taxon>Dikarya</taxon>
        <taxon>Ascomycota</taxon>
        <taxon>Pezizomycotina</taxon>
        <taxon>Dothideomycetes</taxon>
        <taxon>Dothideomycetes incertae sedis</taxon>
        <taxon>Eremomycetales</taxon>
        <taxon>Eremomycetaceae</taxon>
        <taxon>Eremomyces</taxon>
    </lineage>
</organism>
<feature type="transmembrane region" description="Helical" evidence="10">
    <location>
        <begin position="395"/>
        <end position="414"/>
    </location>
</feature>
<dbReference type="RefSeq" id="XP_033530636.1">
    <property type="nucleotide sequence ID" value="XM_033677749.1"/>
</dbReference>
<reference evidence="11 13" key="1">
    <citation type="submission" date="2020-01" db="EMBL/GenBank/DDBJ databases">
        <authorList>
            <consortium name="DOE Joint Genome Institute"/>
            <person name="Haridas S."/>
            <person name="Albert R."/>
            <person name="Binder M."/>
            <person name="Bloem J."/>
            <person name="Labutti K."/>
            <person name="Salamov A."/>
            <person name="Andreopoulos B."/>
            <person name="Baker S.E."/>
            <person name="Barry K."/>
            <person name="Bills G."/>
            <person name="Bluhm B.H."/>
            <person name="Cannon C."/>
            <person name="Castanera R."/>
            <person name="Culley D.E."/>
            <person name="Daum C."/>
            <person name="Ezra D."/>
            <person name="Gonzalez J.B."/>
            <person name="Henrissat B."/>
            <person name="Kuo A."/>
            <person name="Liang C."/>
            <person name="Lipzen A."/>
            <person name="Lutzoni F."/>
            <person name="Magnuson J."/>
            <person name="Mondo S."/>
            <person name="Nolan M."/>
            <person name="Ohm R."/>
            <person name="Pangilinan J."/>
            <person name="Park H.-J."/>
            <person name="Ramirez L."/>
            <person name="Alfaro M."/>
            <person name="Sun H."/>
            <person name="Tritt A."/>
            <person name="Yoshinaga Y."/>
            <person name="Zwiers L.-H."/>
            <person name="Turgeon B.G."/>
            <person name="Goodwin S.B."/>
            <person name="Spatafora J.W."/>
            <person name="Crous P.W."/>
            <person name="Grigoriev I.V."/>
        </authorList>
    </citation>
    <scope>NUCLEOTIDE SEQUENCE</scope>
    <source>
        <strain evidence="11 13">CBS 781.70</strain>
    </source>
</reference>
<dbReference type="EMBL" id="ML975176">
    <property type="protein sequence ID" value="KAF1809005.1"/>
    <property type="molecule type" value="Genomic_DNA"/>
</dbReference>
<comment type="function">
    <text evidence="9 10">Intramembrane glycolipid transporter that operates in the biosynthetic pathway of dolichol-linked oligosaccharides, the glycan precursors employed in protein asparagine (N)-glycosylation. The sequential addition of sugars to dolichol pyrophosphate produces dolichol-linked oligosaccharides containing fourteen sugars, including two GlcNAcs, nine mannoses and three glucoses. Once assembled, the oligosaccharide is transferred from the lipid to nascent proteins by oligosaccharyltransferases. The assembly of dolichol-linked oligosaccharides begins on the cytosolic side of the endoplasmic reticulum membrane and finishes in its lumen. RFT1 could mediate the translocation of the cytosolically oriented intermediate DolPP-GlcNAc2Man5, produced by ALG11, into the ER lumen where dolichol-linked oligosaccharides assembly continues. However, the intramembrane lipid transporter activity could not be confirmed in vitro.</text>
</comment>
<dbReference type="GO" id="GO:0006488">
    <property type="term" value="P:dolichol-linked oligosaccharide biosynthetic process"/>
    <property type="evidence" value="ECO:0007669"/>
    <property type="project" value="InterPro"/>
</dbReference>